<protein>
    <submittedName>
        <fullName evidence="2">Uncharacterized protein</fullName>
    </submittedName>
</protein>
<evidence type="ECO:0000313" key="2">
    <source>
        <dbReference type="EMBL" id="KAF2875598.1"/>
    </source>
</evidence>
<organism evidence="2 3">
    <name type="scientific">Massariosphaeria phaeospora</name>
    <dbReference type="NCBI Taxonomy" id="100035"/>
    <lineage>
        <taxon>Eukaryota</taxon>
        <taxon>Fungi</taxon>
        <taxon>Dikarya</taxon>
        <taxon>Ascomycota</taxon>
        <taxon>Pezizomycotina</taxon>
        <taxon>Dothideomycetes</taxon>
        <taxon>Pleosporomycetidae</taxon>
        <taxon>Pleosporales</taxon>
        <taxon>Pleosporales incertae sedis</taxon>
        <taxon>Massariosphaeria</taxon>
    </lineage>
</organism>
<accession>A0A7C8MD94</accession>
<sequence length="278" mass="31363">MFTPCLLVALSYLSVFVHTSPTTLSKRADGRQLYDQLAVRHRDCLPDKPAVKEAEMSDDHYLLAFDELKADEKTTLLFDIGELSPPSLEPNKALEGIYHVMDLQYWEDVNEKKWVDEQLKKPSGSEADKIRMAKNNGVVSGWMGPTDIFLRSTYLEKLPRPVSDYMWHFWAEKCEGVQHTSALKSIYIFLIQNTQTVKVLEKILPPQDSPGCKTVSAIDGSANFYELLGTPNFSSVMHFLMDNAMSILKGPESIEVCADVLEPNQEYSARIKLGPDTP</sequence>
<feature type="chain" id="PRO_5028895969" evidence="1">
    <location>
        <begin position="20"/>
        <end position="278"/>
    </location>
</feature>
<feature type="signal peptide" evidence="1">
    <location>
        <begin position="1"/>
        <end position="19"/>
    </location>
</feature>
<evidence type="ECO:0000313" key="3">
    <source>
        <dbReference type="Proteomes" id="UP000481861"/>
    </source>
</evidence>
<dbReference type="EMBL" id="JAADJZ010000004">
    <property type="protein sequence ID" value="KAF2875598.1"/>
    <property type="molecule type" value="Genomic_DNA"/>
</dbReference>
<keyword evidence="3" id="KW-1185">Reference proteome</keyword>
<evidence type="ECO:0000256" key="1">
    <source>
        <dbReference type="SAM" id="SignalP"/>
    </source>
</evidence>
<proteinExistence type="predicted"/>
<reference evidence="2 3" key="1">
    <citation type="submission" date="2020-01" db="EMBL/GenBank/DDBJ databases">
        <authorList>
            <consortium name="DOE Joint Genome Institute"/>
            <person name="Haridas S."/>
            <person name="Albert R."/>
            <person name="Binder M."/>
            <person name="Bloem J."/>
            <person name="Labutti K."/>
            <person name="Salamov A."/>
            <person name="Andreopoulos B."/>
            <person name="Baker S.E."/>
            <person name="Barry K."/>
            <person name="Bills G."/>
            <person name="Bluhm B.H."/>
            <person name="Cannon C."/>
            <person name="Castanera R."/>
            <person name="Culley D.E."/>
            <person name="Daum C."/>
            <person name="Ezra D."/>
            <person name="Gonzalez J.B."/>
            <person name="Henrissat B."/>
            <person name="Kuo A."/>
            <person name="Liang C."/>
            <person name="Lipzen A."/>
            <person name="Lutzoni F."/>
            <person name="Magnuson J."/>
            <person name="Mondo S."/>
            <person name="Nolan M."/>
            <person name="Ohm R."/>
            <person name="Pangilinan J."/>
            <person name="Park H.-J.H."/>
            <person name="Ramirez L."/>
            <person name="Alfaro M."/>
            <person name="Sun H."/>
            <person name="Tritt A."/>
            <person name="Yoshinaga Y."/>
            <person name="Zwiers L.-H.L."/>
            <person name="Turgeon B.G."/>
            <person name="Goodwin S.B."/>
            <person name="Spatafora J.W."/>
            <person name="Crous P.W."/>
            <person name="Grigoriev I.V."/>
        </authorList>
    </citation>
    <scope>NUCLEOTIDE SEQUENCE [LARGE SCALE GENOMIC DNA]</scope>
    <source>
        <strain evidence="2 3">CBS 611.86</strain>
    </source>
</reference>
<comment type="caution">
    <text evidence="2">The sequence shown here is derived from an EMBL/GenBank/DDBJ whole genome shotgun (WGS) entry which is preliminary data.</text>
</comment>
<dbReference type="AlphaFoldDB" id="A0A7C8MD94"/>
<name>A0A7C8MD94_9PLEO</name>
<gene>
    <name evidence="2" type="ORF">BDV95DRAFT_654392</name>
</gene>
<keyword evidence="1" id="KW-0732">Signal</keyword>
<dbReference type="Proteomes" id="UP000481861">
    <property type="component" value="Unassembled WGS sequence"/>
</dbReference>